<comment type="caution">
    <text evidence="1">The sequence shown here is derived from an EMBL/GenBank/DDBJ whole genome shotgun (WGS) entry which is preliminary data.</text>
</comment>
<keyword evidence="2" id="KW-1185">Reference proteome</keyword>
<reference evidence="2" key="1">
    <citation type="journal article" date="2019" name="Int. J. Syst. Evol. Microbiol.">
        <title>The Global Catalogue of Microorganisms (GCM) 10K type strain sequencing project: providing services to taxonomists for standard genome sequencing and annotation.</title>
        <authorList>
            <consortium name="The Broad Institute Genomics Platform"/>
            <consortium name="The Broad Institute Genome Sequencing Center for Infectious Disease"/>
            <person name="Wu L."/>
            <person name="Ma J."/>
        </authorList>
    </citation>
    <scope>NUCLEOTIDE SEQUENCE [LARGE SCALE GENOMIC DNA]</scope>
    <source>
        <strain evidence="2">JCM 17338</strain>
    </source>
</reference>
<accession>A0ABP7NSL9</accession>
<name>A0ABP7NSL9_9SPHI</name>
<dbReference type="Proteomes" id="UP001501081">
    <property type="component" value="Unassembled WGS sequence"/>
</dbReference>
<protein>
    <submittedName>
        <fullName evidence="1">Uncharacterized protein</fullName>
    </submittedName>
</protein>
<organism evidence="1 2">
    <name type="scientific">Pedobacter ginsengiterrae</name>
    <dbReference type="NCBI Taxonomy" id="871696"/>
    <lineage>
        <taxon>Bacteria</taxon>
        <taxon>Pseudomonadati</taxon>
        <taxon>Bacteroidota</taxon>
        <taxon>Sphingobacteriia</taxon>
        <taxon>Sphingobacteriales</taxon>
        <taxon>Sphingobacteriaceae</taxon>
        <taxon>Pedobacter</taxon>
    </lineage>
</organism>
<gene>
    <name evidence="1" type="ORF">GCM10022246_04220</name>
</gene>
<proteinExistence type="predicted"/>
<dbReference type="EMBL" id="BAABAK010000001">
    <property type="protein sequence ID" value="GAA3953182.1"/>
    <property type="molecule type" value="Genomic_DNA"/>
</dbReference>
<evidence type="ECO:0000313" key="2">
    <source>
        <dbReference type="Proteomes" id="UP001501081"/>
    </source>
</evidence>
<evidence type="ECO:0000313" key="1">
    <source>
        <dbReference type="EMBL" id="GAA3953182.1"/>
    </source>
</evidence>
<sequence>MPSTVLIKPINAILNPKMANIENKKVSTTITIPSAKGWFKLIVIRTEESIKNITLSHAVLNLLPLLPGKSVRLISKAPTPMPIALLLSPRKKNRITGNTIVSVFRSASVKYSL</sequence>